<evidence type="ECO:0000256" key="2">
    <source>
        <dbReference type="ARBA" id="ARBA00004673"/>
    </source>
</evidence>
<dbReference type="InterPro" id="IPR037169">
    <property type="entry name" value="Cytochrome_c_oxidase_VIc_sf"/>
</dbReference>
<evidence type="ECO:0000256" key="1">
    <source>
        <dbReference type="ARBA" id="ARBA00004434"/>
    </source>
</evidence>
<comment type="similarity">
    <text evidence="3">Belongs to the cytochrome c oxidase subunit 6c family.</text>
</comment>
<keyword evidence="8 9" id="KW-0472">Membrane</keyword>
<evidence type="ECO:0000313" key="10">
    <source>
        <dbReference type="Proteomes" id="UP001318040"/>
    </source>
</evidence>
<evidence type="ECO:0000256" key="4">
    <source>
        <dbReference type="ARBA" id="ARBA00022692"/>
    </source>
</evidence>
<evidence type="ECO:0000256" key="9">
    <source>
        <dbReference type="SAM" id="Phobius"/>
    </source>
</evidence>
<keyword evidence="7" id="KW-0496">Mitochondrion</keyword>
<dbReference type="SUPFAM" id="SSF81415">
    <property type="entry name" value="Mitochondrial cytochrome c oxidase subunit VIc"/>
    <property type="match status" value="1"/>
</dbReference>
<dbReference type="RefSeq" id="XP_032815288.1">
    <property type="nucleotide sequence ID" value="XM_032959397.1"/>
</dbReference>
<dbReference type="CTD" id="1345"/>
<proteinExistence type="inferred from homology"/>
<dbReference type="InterPro" id="IPR051389">
    <property type="entry name" value="Cytochrome_c_oxidase_VIc"/>
</dbReference>
<dbReference type="GO" id="GO:0005743">
    <property type="term" value="C:mitochondrial inner membrane"/>
    <property type="evidence" value="ECO:0007669"/>
    <property type="project" value="UniProtKB-SubCell"/>
</dbReference>
<dbReference type="Gene3D" id="4.10.93.10">
    <property type="entry name" value="Mitochondrial cytochrome c oxidase subunit VIc/VIIs"/>
    <property type="match status" value="1"/>
</dbReference>
<evidence type="ECO:0000256" key="3">
    <source>
        <dbReference type="ARBA" id="ARBA00007204"/>
    </source>
</evidence>
<keyword evidence="10" id="KW-1185">Reference proteome</keyword>
<evidence type="ECO:0000256" key="8">
    <source>
        <dbReference type="ARBA" id="ARBA00023136"/>
    </source>
</evidence>
<dbReference type="GeneID" id="116945178"/>
<keyword evidence="5" id="KW-0999">Mitochondrion inner membrane</keyword>
<comment type="pathway">
    <text evidence="2">Energy metabolism; oxidative phosphorylation.</text>
</comment>
<evidence type="ECO:0000256" key="5">
    <source>
        <dbReference type="ARBA" id="ARBA00022792"/>
    </source>
</evidence>
<dbReference type="KEGG" id="pmrn:116945178"/>
<feature type="transmembrane region" description="Helical" evidence="9">
    <location>
        <begin position="21"/>
        <end position="39"/>
    </location>
</feature>
<dbReference type="CDD" id="cd22901">
    <property type="entry name" value="CcO_VIc"/>
    <property type="match status" value="1"/>
</dbReference>
<evidence type="ECO:0000256" key="6">
    <source>
        <dbReference type="ARBA" id="ARBA00022989"/>
    </source>
</evidence>
<evidence type="ECO:0000313" key="11">
    <source>
        <dbReference type="RefSeq" id="XP_032815288.1"/>
    </source>
</evidence>
<dbReference type="PANTHER" id="PTHR48416">
    <property type="entry name" value="CYTOCHROME C OXIDASE SUBUNIT 6C"/>
    <property type="match status" value="1"/>
</dbReference>
<reference evidence="11" key="1">
    <citation type="submission" date="2025-08" db="UniProtKB">
        <authorList>
            <consortium name="RefSeq"/>
        </authorList>
    </citation>
    <scope>IDENTIFICATION</scope>
    <source>
        <tissue evidence="11">Sperm</tissue>
    </source>
</reference>
<dbReference type="Pfam" id="PF02937">
    <property type="entry name" value="COX6C"/>
    <property type="match status" value="1"/>
</dbReference>
<gene>
    <name evidence="11" type="primary">LOC116945178</name>
</gene>
<keyword evidence="4 9" id="KW-0812">Transmembrane</keyword>
<keyword evidence="6 9" id="KW-1133">Transmembrane helix</keyword>
<dbReference type="Proteomes" id="UP001318040">
    <property type="component" value="Chromosome 23"/>
</dbReference>
<evidence type="ECO:0000256" key="7">
    <source>
        <dbReference type="ARBA" id="ARBA00023128"/>
    </source>
</evidence>
<protein>
    <submittedName>
        <fullName evidence="11">Cytochrome c oxidase subunit 6C-1</fullName>
    </submittedName>
</protein>
<name>A0AAJ7X0B1_PETMA</name>
<dbReference type="PANTHER" id="PTHR48416:SF1">
    <property type="entry name" value="CYTOCHROME C OXIDASE SUBUNIT 6C"/>
    <property type="match status" value="1"/>
</dbReference>
<comment type="subcellular location">
    <subcellularLocation>
        <location evidence="1">Mitochondrion inner membrane</location>
        <topology evidence="1">Single-pass membrane protein</topology>
    </subcellularLocation>
</comment>
<dbReference type="AlphaFoldDB" id="A0AAJ7X0B1"/>
<accession>A0AAJ7X0B1</accession>
<sequence>MSGVVARLAKPQMRGHLGKRLRIHLPIAFGLSILTALGYKYGVMEPRKQAYANFYKNYDALKEFEAMRKAGVFESAEPDSK</sequence>
<dbReference type="InterPro" id="IPR034884">
    <property type="entry name" value="Cytochrome_c_oxidase_VIc/VIIs"/>
</dbReference>
<organism evidence="10 11">
    <name type="scientific">Petromyzon marinus</name>
    <name type="common">Sea lamprey</name>
    <dbReference type="NCBI Taxonomy" id="7757"/>
    <lineage>
        <taxon>Eukaryota</taxon>
        <taxon>Metazoa</taxon>
        <taxon>Chordata</taxon>
        <taxon>Craniata</taxon>
        <taxon>Vertebrata</taxon>
        <taxon>Cyclostomata</taxon>
        <taxon>Hyperoartia</taxon>
        <taxon>Petromyzontiformes</taxon>
        <taxon>Petromyzontidae</taxon>
        <taxon>Petromyzon</taxon>
    </lineage>
</organism>